<name>A0A090G2S6_MESPL</name>
<evidence type="ECO:0000313" key="13">
    <source>
        <dbReference type="Proteomes" id="UP000046122"/>
    </source>
</evidence>
<dbReference type="AlphaFoldDB" id="A0A090G2S6"/>
<feature type="transmembrane region" description="Helical" evidence="11">
    <location>
        <begin position="48"/>
        <end position="77"/>
    </location>
</feature>
<evidence type="ECO:0000256" key="4">
    <source>
        <dbReference type="ARBA" id="ARBA00022475"/>
    </source>
</evidence>
<evidence type="ECO:0000256" key="9">
    <source>
        <dbReference type="ARBA" id="ARBA00025439"/>
    </source>
</evidence>
<dbReference type="GO" id="GO:0005886">
    <property type="term" value="C:plasma membrane"/>
    <property type="evidence" value="ECO:0007669"/>
    <property type="project" value="UniProtKB-SubCell"/>
</dbReference>
<feature type="transmembrane region" description="Helical" evidence="11">
    <location>
        <begin position="89"/>
        <end position="114"/>
    </location>
</feature>
<feature type="transmembrane region" description="Helical" evidence="11">
    <location>
        <begin position="219"/>
        <end position="242"/>
    </location>
</feature>
<evidence type="ECO:0000256" key="11">
    <source>
        <dbReference type="SAM" id="Phobius"/>
    </source>
</evidence>
<comment type="subcellular location">
    <subcellularLocation>
        <location evidence="1">Cell membrane</location>
        <topology evidence="1">Multi-pass membrane protein</topology>
    </subcellularLocation>
</comment>
<evidence type="ECO:0000256" key="5">
    <source>
        <dbReference type="ARBA" id="ARBA00022519"/>
    </source>
</evidence>
<dbReference type="Proteomes" id="UP000046122">
    <property type="component" value="Unassembled WGS sequence"/>
</dbReference>
<evidence type="ECO:0000256" key="1">
    <source>
        <dbReference type="ARBA" id="ARBA00004651"/>
    </source>
</evidence>
<keyword evidence="3" id="KW-0813">Transport</keyword>
<keyword evidence="7 11" id="KW-1133">Transmembrane helix</keyword>
<organism evidence="12 13">
    <name type="scientific">Mesorhizobium plurifarium</name>
    <dbReference type="NCBI Taxonomy" id="69974"/>
    <lineage>
        <taxon>Bacteria</taxon>
        <taxon>Pseudomonadati</taxon>
        <taxon>Pseudomonadota</taxon>
        <taxon>Alphaproteobacteria</taxon>
        <taxon>Hyphomicrobiales</taxon>
        <taxon>Phyllobacteriaceae</taxon>
        <taxon>Mesorhizobium</taxon>
    </lineage>
</organism>
<dbReference type="GO" id="GO:0022857">
    <property type="term" value="F:transmembrane transporter activity"/>
    <property type="evidence" value="ECO:0007669"/>
    <property type="project" value="InterPro"/>
</dbReference>
<keyword evidence="5" id="KW-0997">Cell inner membrane</keyword>
<keyword evidence="4" id="KW-1003">Cell membrane</keyword>
<comment type="function">
    <text evidence="9">Part of the ABC transporter complex LsrABCD involved in autoinducer 2 (AI-2) import. Probably responsible for the translocation of the substrate across the membrane.</text>
</comment>
<evidence type="ECO:0000256" key="6">
    <source>
        <dbReference type="ARBA" id="ARBA00022692"/>
    </source>
</evidence>
<feature type="transmembrane region" description="Helical" evidence="11">
    <location>
        <begin position="9"/>
        <end position="28"/>
    </location>
</feature>
<evidence type="ECO:0000256" key="8">
    <source>
        <dbReference type="ARBA" id="ARBA00023136"/>
    </source>
</evidence>
<evidence type="ECO:0000256" key="3">
    <source>
        <dbReference type="ARBA" id="ARBA00022448"/>
    </source>
</evidence>
<feature type="transmembrane region" description="Helical" evidence="11">
    <location>
        <begin position="300"/>
        <end position="319"/>
    </location>
</feature>
<dbReference type="InterPro" id="IPR001851">
    <property type="entry name" value="ABC_transp_permease"/>
</dbReference>
<dbReference type="Pfam" id="PF02653">
    <property type="entry name" value="BPD_transp_2"/>
    <property type="match status" value="1"/>
</dbReference>
<accession>A0A090G2S6</accession>
<feature type="transmembrane region" description="Helical" evidence="11">
    <location>
        <begin position="169"/>
        <end position="188"/>
    </location>
</feature>
<dbReference type="EMBL" id="CCNE01000012">
    <property type="protein sequence ID" value="CDX55162.1"/>
    <property type="molecule type" value="Genomic_DNA"/>
</dbReference>
<keyword evidence="6 11" id="KW-0812">Transmembrane</keyword>
<evidence type="ECO:0000256" key="10">
    <source>
        <dbReference type="ARBA" id="ARBA00039381"/>
    </source>
</evidence>
<proteinExistence type="predicted"/>
<dbReference type="PANTHER" id="PTHR32196:SF71">
    <property type="entry name" value="AUTOINDUCER 2 IMPORT SYSTEM PERMEASE PROTEIN LSRD"/>
    <property type="match status" value="1"/>
</dbReference>
<evidence type="ECO:0000313" key="12">
    <source>
        <dbReference type="EMBL" id="CDX55162.1"/>
    </source>
</evidence>
<feature type="transmembrane region" description="Helical" evidence="11">
    <location>
        <begin position="272"/>
        <end position="294"/>
    </location>
</feature>
<sequence length="328" mass="33590">MSRFLRNQGWVAGLFALLIFLFVVTKLIQPGYGSGDFGSLARAVLPYAFAVAAQTVVVIAGGIDLSVAAMMALTSVTAASMMNGASEEYALFVVPFVLAMGLALGALNGILIVVTRVPDIVVTLAMLFVLQGAALLVLEAPGGAAAEWLKASVVGTVPIPGLPDWADAWVPKALALLLVCLCIVWIPLRRSRLGLSIYAIGSNELAAFRSGVPVARTRIIAYALSGLFAALGGLSLTISTGIGAPIPGPYLLASVAAVVLGGVALGGGKGGLLGPIIAVFVLRLVRTDLTLLAIDPNVTAIIEGLIMVAVVMFGAFITMRSRPAGATP</sequence>
<dbReference type="CDD" id="cd06579">
    <property type="entry name" value="TM_PBP1_transp_AraH_like"/>
    <property type="match status" value="1"/>
</dbReference>
<reference evidence="12 13" key="1">
    <citation type="submission" date="2014-08" db="EMBL/GenBank/DDBJ databases">
        <authorList>
            <person name="Moulin Lionel"/>
        </authorList>
    </citation>
    <scope>NUCLEOTIDE SEQUENCE [LARGE SCALE GENOMIC DNA]</scope>
</reference>
<evidence type="ECO:0000256" key="2">
    <source>
        <dbReference type="ARBA" id="ARBA00011262"/>
    </source>
</evidence>
<comment type="subunit">
    <text evidence="2">The complex is composed of two ATP-binding proteins (LsrA), two transmembrane proteins (LsrC and LsrD) and a solute-binding protein (LsrB).</text>
</comment>
<protein>
    <recommendedName>
        <fullName evidence="10">Autoinducer 2 import system permease protein LsrD</fullName>
    </recommendedName>
</protein>
<feature type="transmembrane region" description="Helical" evidence="11">
    <location>
        <begin position="120"/>
        <end position="138"/>
    </location>
</feature>
<dbReference type="PANTHER" id="PTHR32196">
    <property type="entry name" value="ABC TRANSPORTER PERMEASE PROTEIN YPHD-RELATED-RELATED"/>
    <property type="match status" value="1"/>
</dbReference>
<gene>
    <name evidence="12" type="ORF">MPL3365_20382</name>
</gene>
<keyword evidence="8 11" id="KW-0472">Membrane</keyword>
<evidence type="ECO:0000256" key="7">
    <source>
        <dbReference type="ARBA" id="ARBA00022989"/>
    </source>
</evidence>